<name>A0ABT1XLY6_9SPHN</name>
<evidence type="ECO:0000256" key="2">
    <source>
        <dbReference type="ARBA" id="ARBA00022692"/>
    </source>
</evidence>
<comment type="subcellular location">
    <subcellularLocation>
        <location evidence="1">Membrane</location>
        <topology evidence="1">Single-pass membrane protein</topology>
    </subcellularLocation>
</comment>
<dbReference type="RefSeq" id="WP_257594429.1">
    <property type="nucleotide sequence ID" value="NZ_JANKHH010000001.1"/>
</dbReference>
<sequence length="288" mass="31262">MQFWKQSIAACVALGLLGVPVKAEEEEDNREMFARLEGWVVGREPGVCSLQGSEHTNNGEFALFRLPIGAEVMFVKVTKGKSPWPDYVESRFKIGSNAFESVLIPESDTFYIGNVTPELISAFRKGNELSVIANGRELAKIPLKGSNDAYASLLACAETLDPDALPTGFRPLESKPRPAIPDPDLAGPFEPNREASPINPGAWVWGAHDFPSRAIREGMQGSVTFRLTVSPAGMVTGCEVTKSSGYEFLDQHTCATVSKNARLDPATDADGAPTEGSYRNTVRWSIPE</sequence>
<keyword evidence="3" id="KW-1133">Transmembrane helix</keyword>
<organism evidence="7 8">
    <name type="scientific">Parerythrobacter lacustris</name>
    <dbReference type="NCBI Taxonomy" id="2969984"/>
    <lineage>
        <taxon>Bacteria</taxon>
        <taxon>Pseudomonadati</taxon>
        <taxon>Pseudomonadota</taxon>
        <taxon>Alphaproteobacteria</taxon>
        <taxon>Sphingomonadales</taxon>
        <taxon>Erythrobacteraceae</taxon>
        <taxon>Parerythrobacter</taxon>
    </lineage>
</organism>
<dbReference type="Proteomes" id="UP001206067">
    <property type="component" value="Unassembled WGS sequence"/>
</dbReference>
<keyword evidence="2" id="KW-0812">Transmembrane</keyword>
<accession>A0ABT1XLY6</accession>
<dbReference type="InterPro" id="IPR037682">
    <property type="entry name" value="TonB_C"/>
</dbReference>
<dbReference type="NCBIfam" id="TIGR01352">
    <property type="entry name" value="tonB_Cterm"/>
    <property type="match status" value="1"/>
</dbReference>
<dbReference type="SUPFAM" id="SSF74653">
    <property type="entry name" value="TolA/TonB C-terminal domain"/>
    <property type="match status" value="1"/>
</dbReference>
<keyword evidence="8" id="KW-1185">Reference proteome</keyword>
<feature type="domain" description="TonB C-terminal" evidence="6">
    <location>
        <begin position="195"/>
        <end position="288"/>
    </location>
</feature>
<dbReference type="InterPro" id="IPR006260">
    <property type="entry name" value="TonB/TolA_C"/>
</dbReference>
<keyword evidence="4" id="KW-0472">Membrane</keyword>
<feature type="region of interest" description="Disordered" evidence="5">
    <location>
        <begin position="265"/>
        <end position="288"/>
    </location>
</feature>
<feature type="compositionally biased region" description="Polar residues" evidence="5">
    <location>
        <begin position="277"/>
        <end position="288"/>
    </location>
</feature>
<evidence type="ECO:0000313" key="8">
    <source>
        <dbReference type="Proteomes" id="UP001206067"/>
    </source>
</evidence>
<reference evidence="7 8" key="1">
    <citation type="submission" date="2022-08" db="EMBL/GenBank/DDBJ databases">
        <title>Polyphasic taxonomy analysis of Qipengyuania sp.RS5-5.</title>
        <authorList>
            <person name="Xamxidin M."/>
            <person name="Wu M."/>
        </authorList>
    </citation>
    <scope>NUCLEOTIDE SEQUENCE [LARGE SCALE GENOMIC DNA]</scope>
    <source>
        <strain evidence="7 8">RS5-5</strain>
    </source>
</reference>
<evidence type="ECO:0000256" key="4">
    <source>
        <dbReference type="ARBA" id="ARBA00023136"/>
    </source>
</evidence>
<gene>
    <name evidence="7" type="ORF">NSO95_01810</name>
</gene>
<protein>
    <submittedName>
        <fullName evidence="7">TonB family protein</fullName>
    </submittedName>
</protein>
<evidence type="ECO:0000313" key="7">
    <source>
        <dbReference type="EMBL" id="MCR2832670.1"/>
    </source>
</evidence>
<dbReference type="EMBL" id="JANKHH010000001">
    <property type="protein sequence ID" value="MCR2832670.1"/>
    <property type="molecule type" value="Genomic_DNA"/>
</dbReference>
<evidence type="ECO:0000256" key="5">
    <source>
        <dbReference type="SAM" id="MobiDB-lite"/>
    </source>
</evidence>
<comment type="caution">
    <text evidence="7">The sequence shown here is derived from an EMBL/GenBank/DDBJ whole genome shotgun (WGS) entry which is preliminary data.</text>
</comment>
<dbReference type="Gene3D" id="3.30.1150.10">
    <property type="match status" value="1"/>
</dbReference>
<dbReference type="Pfam" id="PF03544">
    <property type="entry name" value="TonB_C"/>
    <property type="match status" value="1"/>
</dbReference>
<evidence type="ECO:0000256" key="3">
    <source>
        <dbReference type="ARBA" id="ARBA00022989"/>
    </source>
</evidence>
<evidence type="ECO:0000259" key="6">
    <source>
        <dbReference type="PROSITE" id="PS52015"/>
    </source>
</evidence>
<evidence type="ECO:0000256" key="1">
    <source>
        <dbReference type="ARBA" id="ARBA00004167"/>
    </source>
</evidence>
<proteinExistence type="predicted"/>
<dbReference type="PROSITE" id="PS52015">
    <property type="entry name" value="TONB_CTD"/>
    <property type="match status" value="1"/>
</dbReference>